<feature type="transmembrane region" description="Helical" evidence="1">
    <location>
        <begin position="60"/>
        <end position="86"/>
    </location>
</feature>
<feature type="transmembrane region" description="Helical" evidence="1">
    <location>
        <begin position="213"/>
        <end position="234"/>
    </location>
</feature>
<dbReference type="GO" id="GO:0080120">
    <property type="term" value="P:CAAX-box protein maturation"/>
    <property type="evidence" value="ECO:0007669"/>
    <property type="project" value="UniProtKB-ARBA"/>
</dbReference>
<keyword evidence="4" id="KW-1185">Reference proteome</keyword>
<dbReference type="PANTHER" id="PTHR36435:SF1">
    <property type="entry name" value="CAAX AMINO TERMINAL PROTEASE FAMILY PROTEIN"/>
    <property type="match status" value="1"/>
</dbReference>
<dbReference type="STRING" id="471853.Bcav_4028"/>
<feature type="transmembrane region" description="Helical" evidence="1">
    <location>
        <begin position="19"/>
        <end position="40"/>
    </location>
</feature>
<feature type="transmembrane region" description="Helical" evidence="1">
    <location>
        <begin position="162"/>
        <end position="181"/>
    </location>
</feature>
<evidence type="ECO:0000256" key="1">
    <source>
        <dbReference type="SAM" id="Phobius"/>
    </source>
</evidence>
<gene>
    <name evidence="3" type="ordered locus">Bcav_4028</name>
</gene>
<dbReference type="GO" id="GO:0004175">
    <property type="term" value="F:endopeptidase activity"/>
    <property type="evidence" value="ECO:0007669"/>
    <property type="project" value="UniProtKB-ARBA"/>
</dbReference>
<dbReference type="AlphaFoldDB" id="C5C5C9"/>
<reference evidence="3 4" key="1">
    <citation type="journal article" date="2009" name="Stand. Genomic Sci.">
        <title>Complete genome sequence of Beutenbergia cavernae type strain (HKI 0122).</title>
        <authorList>
            <person name="Land M."/>
            <person name="Pukall R."/>
            <person name="Abt B."/>
            <person name="Goker M."/>
            <person name="Rohde M."/>
            <person name="Glavina Del Rio T."/>
            <person name="Tice H."/>
            <person name="Copeland A."/>
            <person name="Cheng J.F."/>
            <person name="Lucas S."/>
            <person name="Chen F."/>
            <person name="Nolan M."/>
            <person name="Bruce D."/>
            <person name="Goodwin L."/>
            <person name="Pitluck S."/>
            <person name="Ivanova N."/>
            <person name="Mavromatis K."/>
            <person name="Ovchinnikova G."/>
            <person name="Pati A."/>
            <person name="Chen A."/>
            <person name="Palaniappan K."/>
            <person name="Hauser L."/>
            <person name="Chang Y.J."/>
            <person name="Jefferies C.C."/>
            <person name="Saunders E."/>
            <person name="Brettin T."/>
            <person name="Detter J.C."/>
            <person name="Han C."/>
            <person name="Chain P."/>
            <person name="Bristow J."/>
            <person name="Eisen J.A."/>
            <person name="Markowitz V."/>
            <person name="Hugenholtz P."/>
            <person name="Kyrpides N.C."/>
            <person name="Klenk H.P."/>
            <person name="Lapidus A."/>
        </authorList>
    </citation>
    <scope>NUCLEOTIDE SEQUENCE [LARGE SCALE GENOMIC DNA]</scope>
    <source>
        <strain evidence="4">ATCC BAA-8 / DSM 12333 / NBRC 16432</strain>
    </source>
</reference>
<name>C5C5C9_BEUC1</name>
<sequence>MATSIADSPWRTFWNRGGVWRAVLLAVVYLAIYLAAGLLAGTLFRDQLGDDDVFATPMSVFAGLTFALIIGAIVLTAFLASVRWFGPVFGPQPIGGRAWMWVIPVLVAVPIVLRLAGIDYESYASGVVLVTLLSGLLIGFCEEVLCRGIVVKMLRDGGRSEWTVMAVSSLIFALLHSANLLAGMAPATVALTIVYTFGFGACMYLTLRVTGRLIWPIVLHGLFDPTLFLATGGIDAESGEQTSSLLALAAPFNFVFIAAGLVALLVVRGRVQRVPEPQAA</sequence>
<dbReference type="InterPro" id="IPR003675">
    <property type="entry name" value="Rce1/LyrA-like_dom"/>
</dbReference>
<dbReference type="Pfam" id="PF02517">
    <property type="entry name" value="Rce1-like"/>
    <property type="match status" value="1"/>
</dbReference>
<evidence type="ECO:0000259" key="2">
    <source>
        <dbReference type="Pfam" id="PF02517"/>
    </source>
</evidence>
<dbReference type="KEGG" id="bcv:Bcav_4028"/>
<dbReference type="eggNOG" id="COG1266">
    <property type="taxonomic scope" value="Bacteria"/>
</dbReference>
<feature type="transmembrane region" description="Helical" evidence="1">
    <location>
        <begin position="123"/>
        <end position="141"/>
    </location>
</feature>
<feature type="transmembrane region" description="Helical" evidence="1">
    <location>
        <begin position="246"/>
        <end position="267"/>
    </location>
</feature>
<keyword evidence="1" id="KW-0472">Membrane</keyword>
<evidence type="ECO:0000313" key="3">
    <source>
        <dbReference type="EMBL" id="ACQ82269.1"/>
    </source>
</evidence>
<dbReference type="InterPro" id="IPR052710">
    <property type="entry name" value="CAAX_protease"/>
</dbReference>
<dbReference type="EMBL" id="CP001618">
    <property type="protein sequence ID" value="ACQ82269.1"/>
    <property type="molecule type" value="Genomic_DNA"/>
</dbReference>
<keyword evidence="1" id="KW-0812">Transmembrane</keyword>
<dbReference type="PANTHER" id="PTHR36435">
    <property type="entry name" value="SLR1288 PROTEIN"/>
    <property type="match status" value="1"/>
</dbReference>
<dbReference type="Proteomes" id="UP000007962">
    <property type="component" value="Chromosome"/>
</dbReference>
<organism evidence="3 4">
    <name type="scientific">Beutenbergia cavernae (strain ATCC BAA-8 / DSM 12333 / CCUG 43141 / JCM 11478 / NBRC 16432 / NCIMB 13614 / HKI 0122)</name>
    <dbReference type="NCBI Taxonomy" id="471853"/>
    <lineage>
        <taxon>Bacteria</taxon>
        <taxon>Bacillati</taxon>
        <taxon>Actinomycetota</taxon>
        <taxon>Actinomycetes</taxon>
        <taxon>Micrococcales</taxon>
        <taxon>Beutenbergiaceae</taxon>
        <taxon>Beutenbergia</taxon>
    </lineage>
</organism>
<keyword evidence="1" id="KW-1133">Transmembrane helix</keyword>
<feature type="transmembrane region" description="Helical" evidence="1">
    <location>
        <begin position="98"/>
        <end position="117"/>
    </location>
</feature>
<feature type="transmembrane region" description="Helical" evidence="1">
    <location>
        <begin position="187"/>
        <end position="206"/>
    </location>
</feature>
<dbReference type="OrthoDB" id="4772204at2"/>
<protein>
    <submittedName>
        <fullName evidence="3">Abortive infection protein</fullName>
    </submittedName>
</protein>
<accession>C5C5C9</accession>
<feature type="domain" description="CAAX prenyl protease 2/Lysostaphin resistance protein A-like" evidence="2">
    <location>
        <begin position="127"/>
        <end position="224"/>
    </location>
</feature>
<evidence type="ECO:0000313" key="4">
    <source>
        <dbReference type="Proteomes" id="UP000007962"/>
    </source>
</evidence>
<dbReference type="RefSeq" id="WP_015884506.1">
    <property type="nucleotide sequence ID" value="NC_012669.1"/>
</dbReference>
<proteinExistence type="predicted"/>
<dbReference type="HOGENOM" id="CLU_932910_0_0_11"/>